<keyword evidence="6" id="KW-1185">Reference proteome</keyword>
<evidence type="ECO:0000313" key="6">
    <source>
        <dbReference type="Proteomes" id="UP000707451"/>
    </source>
</evidence>
<dbReference type="GO" id="GO:0004467">
    <property type="term" value="F:long-chain fatty acid-CoA ligase activity"/>
    <property type="evidence" value="ECO:0007669"/>
    <property type="project" value="TreeGrafter"/>
</dbReference>
<dbReference type="PANTHER" id="PTHR43272:SF33">
    <property type="entry name" value="AMP-BINDING DOMAIN-CONTAINING PROTEIN-RELATED"/>
    <property type="match status" value="1"/>
</dbReference>
<evidence type="ECO:0000256" key="2">
    <source>
        <dbReference type="ARBA" id="ARBA00022840"/>
    </source>
</evidence>
<dbReference type="InterPro" id="IPR000873">
    <property type="entry name" value="AMP-dep_synth/lig_dom"/>
</dbReference>
<evidence type="ECO:0000256" key="3">
    <source>
        <dbReference type="SAM" id="MobiDB-lite"/>
    </source>
</evidence>
<sequence>MTTPPLPYDKDHQGVELPGTRRPGQTGIYRRRGFEDGLRSIPESRPHIRTIYDAFQHGVNLGPNNPMLGHRLWDPSTKTYGPYQWQTYQQVSDRVERFGSGLVHLHTQIHGLSEAVQGWRVGLWSINRAEWTIASASTLLYNIVSVGLYDTLGPEAVTFGINHSEIPVVVCSADHIASLLKDSSKMPGLKIVVSMDSLNSPTDLKAPFAGPILRTFAADKGIQLYDWDQVEGLGRLFPHAHTPPKPQDPLTICYTSGTTGQPKGAILTHANFVAAVAASEIGYILTPDDTGISYLPMAHVFGRALEILLFSTGGRIGYSTGDPLRILEDVSVLQPTFFPTVPRLLNRIYARVYALTAGAPGFAGVVARRALAVKLANLKAGLGNKHAFWDRVLFNKVRMVLGGKVERIMTASAPISAEVLSFIRVAFCVDISEAYGQTEVKSSTGGAASTQRGEMEAGHVGPPSPITELKLVDVPELNYFSTDKPYPRGEVCVRGPNVFPGYLKDDKKTKEAIDDEGWLHSGDIGFIKENGTLTVIDRMKNVFKLSIGEYVAVEKIEYQIASRLPIALQFFVHGDPHEPCLVSIFVPDPDTFPAFANNILFPSGAGGLTGKVDDTFRIACQDPKLRRAVLQEVTLVAQAAGLKKFEIPRAVLIEPNLFTIENDLLTPTFKIKRHPVVQAYRKQLDQLYREIQSTPDSKL</sequence>
<dbReference type="GO" id="GO:0016020">
    <property type="term" value="C:membrane"/>
    <property type="evidence" value="ECO:0007669"/>
    <property type="project" value="TreeGrafter"/>
</dbReference>
<feature type="domain" description="AMP-dependent synthetase/ligase" evidence="4">
    <location>
        <begin position="81"/>
        <end position="503"/>
    </location>
</feature>
<evidence type="ECO:0000259" key="4">
    <source>
        <dbReference type="Pfam" id="PF00501"/>
    </source>
</evidence>
<keyword evidence="2" id="KW-0067">ATP-binding</keyword>
<accession>A0A9P7XY38</accession>
<gene>
    <name evidence="5" type="ORF">KI688_011419</name>
</gene>
<reference evidence="5" key="1">
    <citation type="submission" date="2021-06" db="EMBL/GenBank/DDBJ databases">
        <title>Genome Sequence of Mortierella hyaline Strain SCG-10, a Cold-Adapted, Nitrate-Reducing Fungus Isolated from Soil in Minnesota, USA.</title>
        <authorList>
            <person name="Aldossari N."/>
        </authorList>
    </citation>
    <scope>NUCLEOTIDE SEQUENCE</scope>
    <source>
        <strain evidence="5">SCG-10</strain>
    </source>
</reference>
<keyword evidence="1" id="KW-0547">Nucleotide-binding</keyword>
<dbReference type="InterPro" id="IPR020845">
    <property type="entry name" value="AMP-binding_CS"/>
</dbReference>
<evidence type="ECO:0000256" key="1">
    <source>
        <dbReference type="ARBA" id="ARBA00022741"/>
    </source>
</evidence>
<name>A0A9P7XY38_9FUNG</name>
<dbReference type="Pfam" id="PF00501">
    <property type="entry name" value="AMP-binding"/>
    <property type="match status" value="1"/>
</dbReference>
<feature type="region of interest" description="Disordered" evidence="3">
    <location>
        <begin position="1"/>
        <end position="28"/>
    </location>
</feature>
<dbReference type="PROSITE" id="PS00455">
    <property type="entry name" value="AMP_BINDING"/>
    <property type="match status" value="1"/>
</dbReference>
<dbReference type="GO" id="GO:0005524">
    <property type="term" value="F:ATP binding"/>
    <property type="evidence" value="ECO:0007669"/>
    <property type="project" value="UniProtKB-KW"/>
</dbReference>
<dbReference type="Proteomes" id="UP000707451">
    <property type="component" value="Unassembled WGS sequence"/>
</dbReference>
<evidence type="ECO:0000313" key="5">
    <source>
        <dbReference type="EMBL" id="KAG9067831.1"/>
    </source>
</evidence>
<organism evidence="5 6">
    <name type="scientific">Linnemannia hyalina</name>
    <dbReference type="NCBI Taxonomy" id="64524"/>
    <lineage>
        <taxon>Eukaryota</taxon>
        <taxon>Fungi</taxon>
        <taxon>Fungi incertae sedis</taxon>
        <taxon>Mucoromycota</taxon>
        <taxon>Mortierellomycotina</taxon>
        <taxon>Mortierellomycetes</taxon>
        <taxon>Mortierellales</taxon>
        <taxon>Mortierellaceae</taxon>
        <taxon>Linnemannia</taxon>
    </lineage>
</organism>
<dbReference type="SUPFAM" id="SSF56801">
    <property type="entry name" value="Acetyl-CoA synthetase-like"/>
    <property type="match status" value="1"/>
</dbReference>
<proteinExistence type="predicted"/>
<dbReference type="AlphaFoldDB" id="A0A9P7XY38"/>
<dbReference type="Gene3D" id="3.40.50.12780">
    <property type="entry name" value="N-terminal domain of ligase-like"/>
    <property type="match status" value="1"/>
</dbReference>
<comment type="caution">
    <text evidence="5">The sequence shown here is derived from an EMBL/GenBank/DDBJ whole genome shotgun (WGS) entry which is preliminary data.</text>
</comment>
<dbReference type="OrthoDB" id="1700726at2759"/>
<dbReference type="GO" id="GO:0005783">
    <property type="term" value="C:endoplasmic reticulum"/>
    <property type="evidence" value="ECO:0007669"/>
    <property type="project" value="TreeGrafter"/>
</dbReference>
<dbReference type="PANTHER" id="PTHR43272">
    <property type="entry name" value="LONG-CHAIN-FATTY-ACID--COA LIGASE"/>
    <property type="match status" value="1"/>
</dbReference>
<dbReference type="InterPro" id="IPR042099">
    <property type="entry name" value="ANL_N_sf"/>
</dbReference>
<dbReference type="EMBL" id="JAHRHY010000007">
    <property type="protein sequence ID" value="KAG9067831.1"/>
    <property type="molecule type" value="Genomic_DNA"/>
</dbReference>
<protein>
    <recommendedName>
        <fullName evidence="4">AMP-dependent synthetase/ligase domain-containing protein</fullName>
    </recommendedName>
</protein>